<dbReference type="GO" id="GO:0140359">
    <property type="term" value="F:ABC-type transporter activity"/>
    <property type="evidence" value="ECO:0007669"/>
    <property type="project" value="InterPro"/>
</dbReference>
<organism evidence="7 8">
    <name type="scientific">Lentzea xinjiangensis</name>
    <dbReference type="NCBI Taxonomy" id="402600"/>
    <lineage>
        <taxon>Bacteria</taxon>
        <taxon>Bacillati</taxon>
        <taxon>Actinomycetota</taxon>
        <taxon>Actinomycetes</taxon>
        <taxon>Pseudonocardiales</taxon>
        <taxon>Pseudonocardiaceae</taxon>
        <taxon>Lentzea</taxon>
    </lineage>
</organism>
<dbReference type="AlphaFoldDB" id="A0A1H9G854"/>
<dbReference type="PANTHER" id="PTHR43077">
    <property type="entry name" value="TRANSPORT PERMEASE YVFS-RELATED"/>
    <property type="match status" value="1"/>
</dbReference>
<evidence type="ECO:0000256" key="1">
    <source>
        <dbReference type="ARBA" id="ARBA00004141"/>
    </source>
</evidence>
<accession>A0A1H9G854</accession>
<feature type="transmembrane region" description="Helical" evidence="5">
    <location>
        <begin position="553"/>
        <end position="572"/>
    </location>
</feature>
<dbReference type="RefSeq" id="WP_089950402.1">
    <property type="nucleotide sequence ID" value="NZ_FOFR01000003.1"/>
</dbReference>
<dbReference type="Proteomes" id="UP000199352">
    <property type="component" value="Unassembled WGS sequence"/>
</dbReference>
<reference evidence="8" key="1">
    <citation type="submission" date="2016-10" db="EMBL/GenBank/DDBJ databases">
        <authorList>
            <person name="Varghese N."/>
            <person name="Submissions S."/>
        </authorList>
    </citation>
    <scope>NUCLEOTIDE SEQUENCE [LARGE SCALE GENOMIC DNA]</scope>
    <source>
        <strain evidence="8">CGMCC 4.3525</strain>
    </source>
</reference>
<keyword evidence="8" id="KW-1185">Reference proteome</keyword>
<dbReference type="EMBL" id="FOFR01000003">
    <property type="protein sequence ID" value="SEQ46259.1"/>
    <property type="molecule type" value="Genomic_DNA"/>
</dbReference>
<keyword evidence="2 5" id="KW-0812">Transmembrane</keyword>
<dbReference type="NCBIfam" id="TIGR03062">
    <property type="entry name" value="pip_yhgE_Cterm"/>
    <property type="match status" value="1"/>
</dbReference>
<feature type="transmembrane region" description="Helical" evidence="5">
    <location>
        <begin position="447"/>
        <end position="471"/>
    </location>
</feature>
<feature type="transmembrane region" description="Helical" evidence="5">
    <location>
        <begin position="492"/>
        <end position="514"/>
    </location>
</feature>
<feature type="transmembrane region" description="Helical" evidence="5">
    <location>
        <begin position="526"/>
        <end position="546"/>
    </location>
</feature>
<dbReference type="SUPFAM" id="SSF58104">
    <property type="entry name" value="Methyl-accepting chemotaxis protein (MCP) signaling domain"/>
    <property type="match status" value="1"/>
</dbReference>
<keyword evidence="4 5" id="KW-0472">Membrane</keyword>
<comment type="subcellular location">
    <subcellularLocation>
        <location evidence="1">Membrane</location>
        <topology evidence="1">Multi-pass membrane protein</topology>
    </subcellularLocation>
</comment>
<evidence type="ECO:0000256" key="3">
    <source>
        <dbReference type="ARBA" id="ARBA00022989"/>
    </source>
</evidence>
<evidence type="ECO:0000259" key="6">
    <source>
        <dbReference type="Pfam" id="PF12698"/>
    </source>
</evidence>
<feature type="transmembrane region" description="Helical" evidence="5">
    <location>
        <begin position="611"/>
        <end position="630"/>
    </location>
</feature>
<proteinExistence type="predicted"/>
<evidence type="ECO:0000313" key="8">
    <source>
        <dbReference type="Proteomes" id="UP000199352"/>
    </source>
</evidence>
<gene>
    <name evidence="7" type="ORF">SAMN05216188_103113</name>
</gene>
<dbReference type="NCBIfam" id="TIGR03057">
    <property type="entry name" value="xxxLxxG_by_4"/>
    <property type="match status" value="4"/>
</dbReference>
<dbReference type="InterPro" id="IPR023908">
    <property type="entry name" value="xxxLxxG_rpt"/>
</dbReference>
<feature type="domain" description="ABC-2 type transporter transmembrane" evidence="6">
    <location>
        <begin position="445"/>
        <end position="625"/>
    </location>
</feature>
<dbReference type="InterPro" id="IPR017500">
    <property type="entry name" value="Phage_infect_YhgE_N"/>
</dbReference>
<evidence type="ECO:0000256" key="2">
    <source>
        <dbReference type="ARBA" id="ARBA00022692"/>
    </source>
</evidence>
<dbReference type="InterPro" id="IPR013525">
    <property type="entry name" value="ABC2_TM"/>
</dbReference>
<keyword evidence="3 5" id="KW-1133">Transmembrane helix</keyword>
<dbReference type="InterPro" id="IPR051328">
    <property type="entry name" value="T7SS_ABC-Transporter"/>
</dbReference>
<dbReference type="InterPro" id="IPR017501">
    <property type="entry name" value="Phage_infect_YhgE_C"/>
</dbReference>
<dbReference type="GO" id="GO:0016020">
    <property type="term" value="C:membrane"/>
    <property type="evidence" value="ECO:0007669"/>
    <property type="project" value="UniProtKB-SubCell"/>
</dbReference>
<name>A0A1H9G854_9PSEU</name>
<dbReference type="PANTHER" id="PTHR43077:SF5">
    <property type="entry name" value="PHAGE INFECTION PROTEIN"/>
    <property type="match status" value="1"/>
</dbReference>
<dbReference type="NCBIfam" id="TIGR03061">
    <property type="entry name" value="pip_yhgE_Nterm"/>
    <property type="match status" value="1"/>
</dbReference>
<evidence type="ECO:0000313" key="7">
    <source>
        <dbReference type="EMBL" id="SEQ46259.1"/>
    </source>
</evidence>
<dbReference type="STRING" id="402600.SAMN05216188_103113"/>
<protein>
    <submittedName>
        <fullName evidence="7">Putative membrane protein</fullName>
    </submittedName>
</protein>
<evidence type="ECO:0000256" key="5">
    <source>
        <dbReference type="SAM" id="Phobius"/>
    </source>
</evidence>
<evidence type="ECO:0000256" key="4">
    <source>
        <dbReference type="ARBA" id="ARBA00023136"/>
    </source>
</evidence>
<dbReference type="Pfam" id="PF12698">
    <property type="entry name" value="ABC2_membrane_3"/>
    <property type="match status" value="1"/>
</dbReference>
<dbReference type="OrthoDB" id="9811483at2"/>
<dbReference type="Gene3D" id="1.10.287.950">
    <property type="entry name" value="Methyl-accepting chemotaxis protein"/>
    <property type="match status" value="1"/>
</dbReference>
<sequence length="646" mass="67558">MSALRMAFNELRRITSGRLPKLAVLALALVPLLYASLYLYANKDPYANLDQVPAALVVQDRGAPQSGKPDLNAGREVSDELLTGKKFNWQVVPSAADADEGVRKGRYIFALTLPEDFSEALTSTEQKKPRQGVLTLTTNDANNYLGSTIANQVVSEVRRAVTEKVSREAADRLLLGFSTIRQETTKAVEGATRIADGGARLRDKLTELDKGVQQLSTGAATAASGAAQLRDGTHELRAQTAPLPEGAKKVADGARQVAAGNEAAAAQAEEYAKKAQALVGVLDQANGDIAARLRAAGFTEDQVQRVLSTIGQVRKPVDDANGKVQGAAGGLRALATGADQVADGAEQLSAKMPALVGGIARLDDGATKLAGGNAQLRDGLGTAAQGTPQLRDGAAELATGSAQLRDGLSGGVGKIPDADDPTRAAMAQAIGDPVAVRGLSQTKAATYGAGLAPFFLGLATWIGAFVLFLLLRPLSRRALAAGQSALRVALGGWLPAALLGVVQVLVMFSVVRFVVDIEPSNPFGTFGFLVLMSLTFVAILHALNAAFGAVGKFLGLVLLILQLVSAGGTFPWQTIPVPLYPLHYGLPMGYAVDGLRHLMYGGDLGSVQRDALILLAWLVGALALTSVAAYKQRVWTASRLKPELVL</sequence>